<dbReference type="EMBL" id="AHBZ03000021">
    <property type="protein sequence ID" value="KAF7769906.1"/>
    <property type="molecule type" value="Genomic_DNA"/>
</dbReference>
<reference evidence="5" key="2">
    <citation type="submission" date="2015-03" db="EMBL/GenBank/DDBJ databases">
        <title>Genome sequence of Pseudoalteromonas citrea.</title>
        <authorList>
            <person name="Xie B.-B."/>
            <person name="Rong J.-C."/>
            <person name="Qin Q.-L."/>
            <person name="Zhang Y.-Z."/>
        </authorList>
    </citation>
    <scope>NUCLEOTIDE SEQUENCE</scope>
    <source>
        <strain evidence="5">DSM 8771</strain>
    </source>
</reference>
<comment type="caution">
    <text evidence="5">The sequence shown here is derived from an EMBL/GenBank/DDBJ whole genome shotgun (WGS) entry which is preliminary data.</text>
</comment>
<dbReference type="GO" id="GO:0052621">
    <property type="term" value="F:diguanylate cyclase activity"/>
    <property type="evidence" value="ECO:0007669"/>
    <property type="project" value="UniProtKB-EC"/>
</dbReference>
<feature type="transmembrane region" description="Helical" evidence="3">
    <location>
        <begin position="102"/>
        <end position="125"/>
    </location>
</feature>
<dbReference type="InterPro" id="IPR043128">
    <property type="entry name" value="Rev_trsase/Diguanyl_cyclase"/>
</dbReference>
<accession>A0AAD4AHR6</accession>
<dbReference type="Proteomes" id="UP000016487">
    <property type="component" value="Unassembled WGS sequence"/>
</dbReference>
<dbReference type="SMART" id="SM00267">
    <property type="entry name" value="GGDEF"/>
    <property type="match status" value="1"/>
</dbReference>
<protein>
    <recommendedName>
        <fullName evidence="1">diguanylate cyclase</fullName>
        <ecNumber evidence="1">2.7.7.65</ecNumber>
    </recommendedName>
</protein>
<dbReference type="Pfam" id="PF00990">
    <property type="entry name" value="GGDEF"/>
    <property type="match status" value="1"/>
</dbReference>
<evidence type="ECO:0000256" key="1">
    <source>
        <dbReference type="ARBA" id="ARBA00012528"/>
    </source>
</evidence>
<dbReference type="PANTHER" id="PTHR45138">
    <property type="entry name" value="REGULATORY COMPONENTS OF SENSORY TRANSDUCTION SYSTEM"/>
    <property type="match status" value="1"/>
</dbReference>
<keyword evidence="3" id="KW-0472">Membrane</keyword>
<dbReference type="InterPro" id="IPR050469">
    <property type="entry name" value="Diguanylate_Cyclase"/>
</dbReference>
<evidence type="ECO:0000256" key="2">
    <source>
        <dbReference type="ARBA" id="ARBA00034247"/>
    </source>
</evidence>
<gene>
    <name evidence="5" type="ORF">PCIT_a2830</name>
</gene>
<reference evidence="5" key="1">
    <citation type="journal article" date="2012" name="J. Bacteriol.">
        <title>Genome sequences of type strains of seven species of the marine bacterium Pseudoalteromonas.</title>
        <authorList>
            <person name="Xie B.B."/>
            <person name="Shu Y.L."/>
            <person name="Qin Q.L."/>
            <person name="Rong J.C."/>
            <person name="Zhang X.Y."/>
            <person name="Chen X.L."/>
            <person name="Shi M."/>
            <person name="He H.L."/>
            <person name="Zhou B.C."/>
            <person name="Zhang Y.Z."/>
        </authorList>
    </citation>
    <scope>NUCLEOTIDE SEQUENCE</scope>
    <source>
        <strain evidence="5">DSM 8771</strain>
    </source>
</reference>
<keyword evidence="3" id="KW-1133">Transmembrane helix</keyword>
<dbReference type="SUPFAM" id="SSF55073">
    <property type="entry name" value="Nucleotide cyclase"/>
    <property type="match status" value="1"/>
</dbReference>
<dbReference type="AlphaFoldDB" id="A0AAD4AHR6"/>
<evidence type="ECO:0000313" key="5">
    <source>
        <dbReference type="EMBL" id="KAF7769906.1"/>
    </source>
</evidence>
<feature type="transmembrane region" description="Helical" evidence="3">
    <location>
        <begin position="12"/>
        <end position="30"/>
    </location>
</feature>
<dbReference type="RefSeq" id="WP_010364613.1">
    <property type="nucleotide sequence ID" value="NZ_AHBZ03000021.1"/>
</dbReference>
<dbReference type="PROSITE" id="PS50887">
    <property type="entry name" value="GGDEF"/>
    <property type="match status" value="1"/>
</dbReference>
<dbReference type="GO" id="GO:0005886">
    <property type="term" value="C:plasma membrane"/>
    <property type="evidence" value="ECO:0007669"/>
    <property type="project" value="TreeGrafter"/>
</dbReference>
<dbReference type="PANTHER" id="PTHR45138:SF9">
    <property type="entry name" value="DIGUANYLATE CYCLASE DGCM-RELATED"/>
    <property type="match status" value="1"/>
</dbReference>
<keyword evidence="3" id="KW-0812">Transmembrane</keyword>
<dbReference type="Gene3D" id="3.30.70.270">
    <property type="match status" value="1"/>
</dbReference>
<name>A0AAD4AHR6_9GAMM</name>
<evidence type="ECO:0000256" key="3">
    <source>
        <dbReference type="SAM" id="Phobius"/>
    </source>
</evidence>
<dbReference type="GO" id="GO:1902201">
    <property type="term" value="P:negative regulation of bacterial-type flagellum-dependent cell motility"/>
    <property type="evidence" value="ECO:0007669"/>
    <property type="project" value="TreeGrafter"/>
</dbReference>
<dbReference type="EC" id="2.7.7.65" evidence="1"/>
<evidence type="ECO:0000313" key="6">
    <source>
        <dbReference type="Proteomes" id="UP000016487"/>
    </source>
</evidence>
<feature type="transmembrane region" description="Helical" evidence="3">
    <location>
        <begin position="69"/>
        <end position="90"/>
    </location>
</feature>
<dbReference type="GO" id="GO:0043709">
    <property type="term" value="P:cell adhesion involved in single-species biofilm formation"/>
    <property type="evidence" value="ECO:0007669"/>
    <property type="project" value="TreeGrafter"/>
</dbReference>
<feature type="transmembrane region" description="Helical" evidence="3">
    <location>
        <begin position="42"/>
        <end position="63"/>
    </location>
</feature>
<proteinExistence type="predicted"/>
<dbReference type="NCBIfam" id="TIGR00254">
    <property type="entry name" value="GGDEF"/>
    <property type="match status" value="1"/>
</dbReference>
<evidence type="ECO:0000259" key="4">
    <source>
        <dbReference type="PROSITE" id="PS50887"/>
    </source>
</evidence>
<feature type="domain" description="GGDEF" evidence="4">
    <location>
        <begin position="177"/>
        <end position="304"/>
    </location>
</feature>
<sequence>MPHSFIKLHTTLLTTLLLMLCFTLFIVYQLGTLKPLQEIDWIDCIGEGGITVMTLIWLLATLVMRPKGLVTNLLFFGLSALHISLLLDFLDEFFIFSHHYSWLSSLEAFPAVIGMGIMSVAMYYWSHEQHVLNHLLTKKERFYRTHGLHDFITGLYRADYMKRQIEQELCGLSQSSQCFCVALFDIKGFAHFNLQHGSLRANNLLFDIGQIITLNLRNTDLACRFASDRFIVLLPKTNHLEATYITEQVAKMVAQHTPYDLNQTITGFSQLHCHCVEATNTDTLTTLLFQLNEGLAQQKRALVA</sequence>
<dbReference type="InterPro" id="IPR029787">
    <property type="entry name" value="Nucleotide_cyclase"/>
</dbReference>
<organism evidence="5 6">
    <name type="scientific">Pseudoalteromonas citrea</name>
    <dbReference type="NCBI Taxonomy" id="43655"/>
    <lineage>
        <taxon>Bacteria</taxon>
        <taxon>Pseudomonadati</taxon>
        <taxon>Pseudomonadota</taxon>
        <taxon>Gammaproteobacteria</taxon>
        <taxon>Alteromonadales</taxon>
        <taxon>Pseudoalteromonadaceae</taxon>
        <taxon>Pseudoalteromonas</taxon>
    </lineage>
</organism>
<dbReference type="InterPro" id="IPR000160">
    <property type="entry name" value="GGDEF_dom"/>
</dbReference>
<comment type="catalytic activity">
    <reaction evidence="2">
        <text>2 GTP = 3',3'-c-di-GMP + 2 diphosphate</text>
        <dbReference type="Rhea" id="RHEA:24898"/>
        <dbReference type="ChEBI" id="CHEBI:33019"/>
        <dbReference type="ChEBI" id="CHEBI:37565"/>
        <dbReference type="ChEBI" id="CHEBI:58805"/>
        <dbReference type="EC" id="2.7.7.65"/>
    </reaction>
</comment>